<dbReference type="Proteomes" id="UP001156398">
    <property type="component" value="Unassembled WGS sequence"/>
</dbReference>
<comment type="caution">
    <text evidence="1">The sequence shown here is derived from an EMBL/GenBank/DDBJ whole genome shotgun (WGS) entry which is preliminary data.</text>
</comment>
<dbReference type="EMBL" id="JAAGKO020000040">
    <property type="protein sequence ID" value="MDI5965694.1"/>
    <property type="molecule type" value="Genomic_DNA"/>
</dbReference>
<dbReference type="RefSeq" id="WP_271322745.1">
    <property type="nucleotide sequence ID" value="NZ_JAAGKO020000040.1"/>
</dbReference>
<gene>
    <name evidence="1" type="ORF">POF43_023710</name>
</gene>
<keyword evidence="2" id="KW-1185">Reference proteome</keyword>
<reference evidence="1 2" key="1">
    <citation type="submission" date="2023-05" db="EMBL/GenBank/DDBJ databases">
        <title>Streptantibioticus silvisoli sp. nov., acidotolerant actinomycetes 1 from pine litter.</title>
        <authorList>
            <person name="Swiecimska M."/>
            <person name="Golinska P."/>
            <person name="Sangal V."/>
            <person name="Wachnowicz B."/>
            <person name="Goodfellow M."/>
        </authorList>
    </citation>
    <scope>NUCLEOTIDE SEQUENCE [LARGE SCALE GENOMIC DNA]</scope>
    <source>
        <strain evidence="1 2">SL54</strain>
    </source>
</reference>
<accession>A0ABT6W4U5</accession>
<proteinExistence type="predicted"/>
<evidence type="ECO:0000313" key="2">
    <source>
        <dbReference type="Proteomes" id="UP001156398"/>
    </source>
</evidence>
<evidence type="ECO:0000313" key="1">
    <source>
        <dbReference type="EMBL" id="MDI5965694.1"/>
    </source>
</evidence>
<protein>
    <submittedName>
        <fullName evidence="1">Uncharacterized protein</fullName>
    </submittedName>
</protein>
<organism evidence="1 2">
    <name type="scientific">Streptantibioticus silvisoli</name>
    <dbReference type="NCBI Taxonomy" id="2705255"/>
    <lineage>
        <taxon>Bacteria</taxon>
        <taxon>Bacillati</taxon>
        <taxon>Actinomycetota</taxon>
        <taxon>Actinomycetes</taxon>
        <taxon>Kitasatosporales</taxon>
        <taxon>Streptomycetaceae</taxon>
        <taxon>Streptantibioticus</taxon>
    </lineage>
</organism>
<name>A0ABT6W4U5_9ACTN</name>
<sequence length="60" mass="6543">MSIPIIRSCTCAAASRLDRAQAEIRALTGRGTLSAADRLKLARWQREWVAAWRETSGAAA</sequence>